<evidence type="ECO:0000313" key="3">
    <source>
        <dbReference type="Proteomes" id="UP000467841"/>
    </source>
</evidence>
<organism evidence="2 3">
    <name type="scientific">Microthlaspi erraticum</name>
    <dbReference type="NCBI Taxonomy" id="1685480"/>
    <lineage>
        <taxon>Eukaryota</taxon>
        <taxon>Viridiplantae</taxon>
        <taxon>Streptophyta</taxon>
        <taxon>Embryophyta</taxon>
        <taxon>Tracheophyta</taxon>
        <taxon>Spermatophyta</taxon>
        <taxon>Magnoliopsida</taxon>
        <taxon>eudicotyledons</taxon>
        <taxon>Gunneridae</taxon>
        <taxon>Pentapetalae</taxon>
        <taxon>rosids</taxon>
        <taxon>malvids</taxon>
        <taxon>Brassicales</taxon>
        <taxon>Brassicaceae</taxon>
        <taxon>Coluteocarpeae</taxon>
        <taxon>Microthlaspi</taxon>
    </lineage>
</organism>
<comment type="caution">
    <text evidence="2">The sequence shown here is derived from an EMBL/GenBank/DDBJ whole genome shotgun (WGS) entry which is preliminary data.</text>
</comment>
<protein>
    <submittedName>
        <fullName evidence="2">Uncharacterized protein</fullName>
    </submittedName>
</protein>
<proteinExistence type="predicted"/>
<feature type="compositionally biased region" description="Polar residues" evidence="1">
    <location>
        <begin position="56"/>
        <end position="67"/>
    </location>
</feature>
<dbReference type="Proteomes" id="UP000467841">
    <property type="component" value="Unassembled WGS sequence"/>
</dbReference>
<evidence type="ECO:0000313" key="2">
    <source>
        <dbReference type="EMBL" id="CAA7031834.1"/>
    </source>
</evidence>
<accession>A0A6D2J3B3</accession>
<keyword evidence="3" id="KW-1185">Reference proteome</keyword>
<sequence length="83" mass="9215">MNESDDQEEGNNTAARDIALGEQLDHPPNRNSVQNQTIDGLPKELEQINREVMGDFNSNPALLTNRNPIHPPLPGGRSYEILP</sequence>
<name>A0A6D2J3B3_9BRAS</name>
<reference evidence="2" key="1">
    <citation type="submission" date="2020-01" db="EMBL/GenBank/DDBJ databases">
        <authorList>
            <person name="Mishra B."/>
        </authorList>
    </citation>
    <scope>NUCLEOTIDE SEQUENCE [LARGE SCALE GENOMIC DNA]</scope>
</reference>
<gene>
    <name evidence="2" type="ORF">MERR_LOCUS19069</name>
</gene>
<evidence type="ECO:0000256" key="1">
    <source>
        <dbReference type="SAM" id="MobiDB-lite"/>
    </source>
</evidence>
<dbReference type="AlphaFoldDB" id="A0A6D2J3B3"/>
<dbReference type="EMBL" id="CACVBM020001112">
    <property type="protein sequence ID" value="CAA7031834.1"/>
    <property type="molecule type" value="Genomic_DNA"/>
</dbReference>
<feature type="region of interest" description="Disordered" evidence="1">
    <location>
        <begin position="1"/>
        <end position="42"/>
    </location>
</feature>
<feature type="region of interest" description="Disordered" evidence="1">
    <location>
        <begin position="56"/>
        <end position="83"/>
    </location>
</feature>
<feature type="compositionally biased region" description="Polar residues" evidence="1">
    <location>
        <begin position="29"/>
        <end position="38"/>
    </location>
</feature>